<keyword evidence="2" id="KW-0732">Signal</keyword>
<gene>
    <name evidence="3" type="ORF">E5L68_012600</name>
</gene>
<dbReference type="PANTHER" id="PTHR24184:SF11">
    <property type="entry name" value="ANKYRIN REPEAT AND SOCS BOX CONTAINING 3"/>
    <property type="match status" value="1"/>
</dbReference>
<protein>
    <submittedName>
        <fullName evidence="3">Ankyrin repeat domain-containing protein</fullName>
    </submittedName>
</protein>
<evidence type="ECO:0000256" key="2">
    <source>
        <dbReference type="SAM" id="SignalP"/>
    </source>
</evidence>
<dbReference type="Pfam" id="PF12796">
    <property type="entry name" value="Ank_2"/>
    <property type="match status" value="3"/>
</dbReference>
<keyword evidence="4" id="KW-1185">Reference proteome</keyword>
<dbReference type="PANTHER" id="PTHR24184">
    <property type="entry name" value="SI:CH211-189E2.2"/>
    <property type="match status" value="1"/>
</dbReference>
<feature type="repeat" description="ANK" evidence="1">
    <location>
        <begin position="257"/>
        <end position="290"/>
    </location>
</feature>
<dbReference type="InterPro" id="IPR036770">
    <property type="entry name" value="Ankyrin_rpt-contain_sf"/>
</dbReference>
<feature type="repeat" description="ANK" evidence="1">
    <location>
        <begin position="90"/>
        <end position="122"/>
    </location>
</feature>
<feature type="repeat" description="ANK" evidence="1">
    <location>
        <begin position="440"/>
        <end position="473"/>
    </location>
</feature>
<feature type="repeat" description="ANK" evidence="1">
    <location>
        <begin position="324"/>
        <end position="356"/>
    </location>
</feature>
<organism evidence="3 4">
    <name type="scientific">Pedobacter helvus</name>
    <dbReference type="NCBI Taxonomy" id="2563444"/>
    <lineage>
        <taxon>Bacteria</taxon>
        <taxon>Pseudomonadati</taxon>
        <taxon>Bacteroidota</taxon>
        <taxon>Sphingobacteriia</taxon>
        <taxon>Sphingobacteriales</taxon>
        <taxon>Sphingobacteriaceae</taxon>
        <taxon>Pedobacter</taxon>
    </lineage>
</organism>
<evidence type="ECO:0000256" key="1">
    <source>
        <dbReference type="PROSITE-ProRule" id="PRU00023"/>
    </source>
</evidence>
<name>A0ABW9JIK9_9SPHI</name>
<evidence type="ECO:0000313" key="4">
    <source>
        <dbReference type="Proteomes" id="UP001517367"/>
    </source>
</evidence>
<feature type="chain" id="PRO_5045381439" evidence="2">
    <location>
        <begin position="19"/>
        <end position="500"/>
    </location>
</feature>
<comment type="caution">
    <text evidence="3">The sequence shown here is derived from an EMBL/GenBank/DDBJ whole genome shotgun (WGS) entry which is preliminary data.</text>
</comment>
<dbReference type="PROSITE" id="PS50297">
    <property type="entry name" value="ANK_REP_REGION"/>
    <property type="match status" value="3"/>
</dbReference>
<evidence type="ECO:0000313" key="3">
    <source>
        <dbReference type="EMBL" id="MFN0292237.1"/>
    </source>
</evidence>
<accession>A0ABW9JIK9</accession>
<dbReference type="EMBL" id="SRMP02000023">
    <property type="protein sequence ID" value="MFN0292237.1"/>
    <property type="molecule type" value="Genomic_DNA"/>
</dbReference>
<reference evidence="3 4" key="1">
    <citation type="submission" date="2024-12" db="EMBL/GenBank/DDBJ databases">
        <authorList>
            <person name="Hu S."/>
        </authorList>
    </citation>
    <scope>NUCLEOTIDE SEQUENCE [LARGE SCALE GENOMIC DNA]</scope>
    <source>
        <strain evidence="3 4">P-25</strain>
    </source>
</reference>
<sequence length="500" mass="53801">MKKVLLVASLCFALAAKAQNKNTLLQSDFWKQSPSVEVVKAEIAKGNDPAQLDARAFDAATFAINNNAPTETIKFLVEQPGNGVSKVTHDSRIYLHWAALRGNAELVQYLISKGADMQVQDSHGSEPIVFAVSGGQKNVAVYDAFVKGGIDIKKKYKNGANLLLLGIANDTDLTIANYLVAKGLSLKDVDSDGNTAFDYAAKSANVAVLKNLISKGIQPTNAALIFMSQGGRGSAASLAAYQYLVEDLKLDPKFANKSGNVLHSIVRKPNQEEIIKYFLEKGVDVNQADADGVTPLMNAASGRNLALVQLLSTKVKNIDAVNERGETALMLAIATGSPEIVSFLLDKGANVKVEDQDGHNLAYHLVQNYRPMGGPGGARVQSGKDEFIEKLNILKAKGLNVEAPQKDGSTLYHAALTKGDLALLQKLSALKINVNAKNKEGLTALHRAALISKDDEILKYLLSLGADKTMKTDFDETAYDLAAENEFLSKKNISVNFLKN</sequence>
<proteinExistence type="predicted"/>
<keyword evidence="1" id="KW-0040">ANK repeat</keyword>
<feature type="signal peptide" evidence="2">
    <location>
        <begin position="1"/>
        <end position="18"/>
    </location>
</feature>
<dbReference type="SMART" id="SM00248">
    <property type="entry name" value="ANK"/>
    <property type="match status" value="9"/>
</dbReference>
<dbReference type="RefSeq" id="WP_138728298.1">
    <property type="nucleotide sequence ID" value="NZ_SRMP02000023.1"/>
</dbReference>
<feature type="repeat" description="ANK" evidence="1">
    <location>
        <begin position="291"/>
        <end position="323"/>
    </location>
</feature>
<dbReference type="PROSITE" id="PS50088">
    <property type="entry name" value="ANK_REPEAT"/>
    <property type="match status" value="5"/>
</dbReference>
<dbReference type="InterPro" id="IPR002110">
    <property type="entry name" value="Ankyrin_rpt"/>
</dbReference>
<dbReference type="SUPFAM" id="SSF48403">
    <property type="entry name" value="Ankyrin repeat"/>
    <property type="match status" value="2"/>
</dbReference>
<dbReference type="Gene3D" id="1.25.40.20">
    <property type="entry name" value="Ankyrin repeat-containing domain"/>
    <property type="match status" value="2"/>
</dbReference>
<dbReference type="Proteomes" id="UP001517367">
    <property type="component" value="Unassembled WGS sequence"/>
</dbReference>